<reference evidence="3" key="3">
    <citation type="journal article" date="2019" name="Int. J. Syst. Evol. Microbiol.">
        <title>The Global Catalogue of Microorganisms (GCM) 10K type strain sequencing project: providing services to taxonomists for standard genome sequencing and annotation.</title>
        <authorList>
            <consortium name="The Broad Institute Genomics Platform"/>
            <consortium name="The Broad Institute Genome Sequencing Center for Infectious Disease"/>
            <person name="Wu L."/>
            <person name="Ma J."/>
        </authorList>
    </citation>
    <scope>NUCLEOTIDE SEQUENCE [LARGE SCALE GENOMIC DNA]</scope>
    <source>
        <strain evidence="3">CGMCC 1.8884</strain>
    </source>
</reference>
<evidence type="ECO:0000313" key="3">
    <source>
        <dbReference type="Proteomes" id="UP000630135"/>
    </source>
</evidence>
<dbReference type="EMBL" id="BMMA01000024">
    <property type="protein sequence ID" value="GGI87893.1"/>
    <property type="molecule type" value="Genomic_DNA"/>
</dbReference>
<comment type="caution">
    <text evidence="1">The sequence shown here is derived from an EMBL/GenBank/DDBJ whole genome shotgun (WGS) entry which is preliminary data.</text>
</comment>
<evidence type="ECO:0000313" key="4">
    <source>
        <dbReference type="Proteomes" id="UP000652720"/>
    </source>
</evidence>
<keyword evidence="3" id="KW-1185">Reference proteome</keyword>
<sequence>MSLAIAQWLSQSPTRQGNSLTGANCALPGTLTATGLSSGHQSGALGWGAPKGNVSCTIQGSGRHLRVRTSTDGVTFVDGERQ</sequence>
<dbReference type="EMBL" id="BMLZ01000024">
    <property type="protein sequence ID" value="GGP30293.1"/>
    <property type="molecule type" value="Genomic_DNA"/>
</dbReference>
<reference evidence="2" key="1">
    <citation type="journal article" date="2014" name="Int. J. Syst. Evol. Microbiol.">
        <title>Complete genome of a new Firmicutes species belonging to the dominant human colonic microbiota ('Ruminococcus bicirculans') reveals two chromosomes and a selective capacity to utilize plant glucans.</title>
        <authorList>
            <consortium name="NISC Comparative Sequencing Program"/>
            <person name="Wegmann U."/>
            <person name="Louis P."/>
            <person name="Goesmann A."/>
            <person name="Henrissat B."/>
            <person name="Duncan S.H."/>
            <person name="Flint H.J."/>
        </authorList>
    </citation>
    <scope>NUCLEOTIDE SEQUENCE</scope>
    <source>
        <strain evidence="2">CGMCC 1.8884</strain>
    </source>
</reference>
<dbReference type="Proteomes" id="UP000652720">
    <property type="component" value="Unassembled WGS sequence"/>
</dbReference>
<dbReference type="AlphaFoldDB" id="A0AAV4K9A3"/>
<dbReference type="RefSeq" id="WP_017870651.1">
    <property type="nucleotide sequence ID" value="NZ_BMLZ01000024.1"/>
</dbReference>
<evidence type="ECO:0000313" key="1">
    <source>
        <dbReference type="EMBL" id="GGI87893.1"/>
    </source>
</evidence>
<name>A0AAV4K9A3_9DEIO</name>
<organism evidence="1 4">
    <name type="scientific">Deinococcus wulumuqiensis</name>
    <dbReference type="NCBI Taxonomy" id="980427"/>
    <lineage>
        <taxon>Bacteria</taxon>
        <taxon>Thermotogati</taxon>
        <taxon>Deinococcota</taxon>
        <taxon>Deinococci</taxon>
        <taxon>Deinococcales</taxon>
        <taxon>Deinococcaceae</taxon>
        <taxon>Deinococcus</taxon>
    </lineage>
</organism>
<dbReference type="GeneID" id="59166890"/>
<reference evidence="1" key="2">
    <citation type="journal article" date="2014" name="Int. J. Syst. Evol. Microbiol.">
        <title>Complete genome sequence of Corynebacterium casei LMG S-19264T (=DSM 44701T), isolated from a smear-ripened cheese.</title>
        <authorList>
            <consortium name="US DOE Joint Genome Institute (JGI-PGF)"/>
            <person name="Walter F."/>
            <person name="Albersmeier A."/>
            <person name="Kalinowski J."/>
            <person name="Ruckert C."/>
        </authorList>
    </citation>
    <scope>NUCLEOTIDE SEQUENCE</scope>
    <source>
        <strain evidence="1">CGMCC 1.8885</strain>
    </source>
</reference>
<accession>A0AAV4K9A3</accession>
<protein>
    <submittedName>
        <fullName evidence="1">Uncharacterized protein</fullName>
    </submittedName>
</protein>
<proteinExistence type="predicted"/>
<dbReference type="Proteomes" id="UP000630135">
    <property type="component" value="Unassembled WGS sequence"/>
</dbReference>
<evidence type="ECO:0000313" key="2">
    <source>
        <dbReference type="EMBL" id="GGP30293.1"/>
    </source>
</evidence>
<reference evidence="1" key="4">
    <citation type="submission" date="2023-08" db="EMBL/GenBank/DDBJ databases">
        <authorList>
            <person name="Sun Q."/>
            <person name="Zhou Y."/>
        </authorList>
    </citation>
    <scope>NUCLEOTIDE SEQUENCE</scope>
    <source>
        <strain evidence="2">CGMCC 1.8884</strain>
        <strain evidence="1">CGMCC 1.8885</strain>
    </source>
</reference>
<gene>
    <name evidence="2" type="ORF">GCM10008021_19440</name>
    <name evidence="1" type="ORF">GCM10010914_22860</name>
</gene>